<evidence type="ECO:0000256" key="1">
    <source>
        <dbReference type="ARBA" id="ARBA00004571"/>
    </source>
</evidence>
<keyword evidence="9" id="KW-1185">Reference proteome</keyword>
<keyword evidence="3" id="KW-1134">Transmembrane beta strand</keyword>
<dbReference type="Pfam" id="PF03349">
    <property type="entry name" value="Toluene_X"/>
    <property type="match status" value="1"/>
</dbReference>
<evidence type="ECO:0000256" key="7">
    <source>
        <dbReference type="ARBA" id="ARBA00023237"/>
    </source>
</evidence>
<keyword evidence="7" id="KW-0998">Cell outer membrane</keyword>
<evidence type="ECO:0000256" key="5">
    <source>
        <dbReference type="ARBA" id="ARBA00022729"/>
    </source>
</evidence>
<dbReference type="PANTHER" id="PTHR35093">
    <property type="entry name" value="OUTER MEMBRANE PROTEIN NMB0088-RELATED"/>
    <property type="match status" value="1"/>
</dbReference>
<reference evidence="8" key="2">
    <citation type="submission" date="2022-04" db="EMBL/GenBank/DDBJ databases">
        <title>Complete Genome Sequence of Flavobacterium sediminilitoris YSM-43, Isolated from a Tidal Sediment.</title>
        <authorList>
            <person name="Lee P.A."/>
        </authorList>
    </citation>
    <scope>NUCLEOTIDE SEQUENCE</scope>
    <source>
        <strain evidence="8">YSM-43</strain>
    </source>
</reference>
<accession>A0ABY4HLV2</accession>
<dbReference type="Gene3D" id="2.40.160.60">
    <property type="entry name" value="Outer membrane protein transport protein (OMPP1/FadL/TodX)"/>
    <property type="match status" value="1"/>
</dbReference>
<gene>
    <name evidence="8" type="ORF">LXD69_17610</name>
</gene>
<keyword evidence="5" id="KW-0732">Signal</keyword>
<dbReference type="EMBL" id="CP090145">
    <property type="protein sequence ID" value="UOX33837.1"/>
    <property type="molecule type" value="Genomic_DNA"/>
</dbReference>
<reference evidence="8" key="1">
    <citation type="submission" date="2021-12" db="EMBL/GenBank/DDBJ databases">
        <authorList>
            <person name="Cha I.-T."/>
            <person name="Lee K.-E."/>
            <person name="Park S.-J."/>
        </authorList>
    </citation>
    <scope>NUCLEOTIDE SEQUENCE</scope>
    <source>
        <strain evidence="8">YSM-43</strain>
    </source>
</reference>
<proteinExistence type="inferred from homology"/>
<comment type="similarity">
    <text evidence="2">Belongs to the OmpP1/FadL family.</text>
</comment>
<evidence type="ECO:0000256" key="3">
    <source>
        <dbReference type="ARBA" id="ARBA00022452"/>
    </source>
</evidence>
<keyword evidence="4" id="KW-0812">Transmembrane</keyword>
<keyword evidence="6" id="KW-0472">Membrane</keyword>
<evidence type="ECO:0000256" key="2">
    <source>
        <dbReference type="ARBA" id="ARBA00008163"/>
    </source>
</evidence>
<dbReference type="InterPro" id="IPR005017">
    <property type="entry name" value="OMPP1/FadL/TodX"/>
</dbReference>
<evidence type="ECO:0000313" key="9">
    <source>
        <dbReference type="Proteomes" id="UP000830454"/>
    </source>
</evidence>
<evidence type="ECO:0000256" key="6">
    <source>
        <dbReference type="ARBA" id="ARBA00023136"/>
    </source>
</evidence>
<comment type="subcellular location">
    <subcellularLocation>
        <location evidence="1">Cell outer membrane</location>
        <topology evidence="1">Multi-pass membrane protein</topology>
    </subcellularLocation>
</comment>
<dbReference type="Proteomes" id="UP000830454">
    <property type="component" value="Chromosome"/>
</dbReference>
<sequence>MKKIYILSLFLSYFVGISQENTSKDALRYAVDDITGTARFRSMSGAFGAVGGDLSSININPAGSAIFSNNIASITASSFNIKNNSNYFGTKTKENYSVLDLNQIGAVLVFTDSNPENNWKKISVAINYENANNLDNRIFSAGTNPNNSIGNYFLNFAQGIPINVLENYSYSDLDFGGQQAYLGYNAYLFDLESPETYISNVPSGRYYQENQIVSNGYNGKLSGNFATSYKNKLFLGVNLNAHFTDFTKRFSVFESNNNPINDLPRSSIKHIRFDNELYTYGSGFSFNLGAILQATKEFRIGLAYESPTWYNLNDELIQGIESVSINNPDNNSNPKFYPDVLNIYPTYKLKTPEKWTVSGAYVFGNRGLISADISRKDYSNTKYKPTKYYDDLNIDMSQNLTQAIEVRLGGEYRIKQLSLRAGYRFEESPFKVDYAMGDLTGYSGGIGYNFGESKLDLAYSNSHRNYNQSFVSSGMNDTARIRTIQNNVTLTYSINF</sequence>
<protein>
    <submittedName>
        <fullName evidence="8">Outer membrane protein transport protein</fullName>
    </submittedName>
</protein>
<organism evidence="8 9">
    <name type="scientific">Flavobacterium sediminilitoris</name>
    <dbReference type="NCBI Taxonomy" id="2024526"/>
    <lineage>
        <taxon>Bacteria</taxon>
        <taxon>Pseudomonadati</taxon>
        <taxon>Bacteroidota</taxon>
        <taxon>Flavobacteriia</taxon>
        <taxon>Flavobacteriales</taxon>
        <taxon>Flavobacteriaceae</taxon>
        <taxon>Flavobacterium</taxon>
    </lineage>
</organism>
<evidence type="ECO:0000313" key="8">
    <source>
        <dbReference type="EMBL" id="UOX33837.1"/>
    </source>
</evidence>
<dbReference type="PANTHER" id="PTHR35093:SF8">
    <property type="entry name" value="OUTER MEMBRANE PROTEIN NMB0088-RELATED"/>
    <property type="match status" value="1"/>
</dbReference>
<name>A0ABY4HLV2_9FLAO</name>
<dbReference type="RefSeq" id="WP_246916385.1">
    <property type="nucleotide sequence ID" value="NZ_CP090145.1"/>
</dbReference>
<dbReference type="SUPFAM" id="SSF56935">
    <property type="entry name" value="Porins"/>
    <property type="match status" value="1"/>
</dbReference>
<evidence type="ECO:0000256" key="4">
    <source>
        <dbReference type="ARBA" id="ARBA00022692"/>
    </source>
</evidence>